<dbReference type="PANTHER" id="PTHR35008:SF8">
    <property type="entry name" value="ALCOHOL DEHYDROGENASE CYTOCHROME C SUBUNIT"/>
    <property type="match status" value="1"/>
</dbReference>
<keyword evidence="3" id="KW-0479">Metal-binding</keyword>
<organism evidence="8">
    <name type="scientific">hydrothermal vent metagenome</name>
    <dbReference type="NCBI Taxonomy" id="652676"/>
    <lineage>
        <taxon>unclassified sequences</taxon>
        <taxon>metagenomes</taxon>
        <taxon>ecological metagenomes</taxon>
    </lineage>
</organism>
<feature type="domain" description="Cytochrome c" evidence="7">
    <location>
        <begin position="41"/>
        <end position="141"/>
    </location>
</feature>
<dbReference type="Pfam" id="PF00034">
    <property type="entry name" value="Cytochrom_C"/>
    <property type="match status" value="2"/>
</dbReference>
<keyword evidence="6" id="KW-1133">Transmembrane helix</keyword>
<feature type="domain" description="Cytochrome c" evidence="7">
    <location>
        <begin position="170"/>
        <end position="265"/>
    </location>
</feature>
<dbReference type="GO" id="GO:0046872">
    <property type="term" value="F:metal ion binding"/>
    <property type="evidence" value="ECO:0007669"/>
    <property type="project" value="UniProtKB-KW"/>
</dbReference>
<keyword evidence="1" id="KW-0813">Transport</keyword>
<feature type="transmembrane region" description="Helical" evidence="6">
    <location>
        <begin position="520"/>
        <end position="538"/>
    </location>
</feature>
<gene>
    <name evidence="8" type="ORF">MNBD_ALPHA09-1098</name>
</gene>
<evidence type="ECO:0000256" key="1">
    <source>
        <dbReference type="ARBA" id="ARBA00022448"/>
    </source>
</evidence>
<evidence type="ECO:0000259" key="7">
    <source>
        <dbReference type="PROSITE" id="PS51007"/>
    </source>
</evidence>
<dbReference type="InterPro" id="IPR051459">
    <property type="entry name" value="Cytochrome_c-type_DH"/>
</dbReference>
<dbReference type="Gene3D" id="2.60.40.1190">
    <property type="match status" value="1"/>
</dbReference>
<evidence type="ECO:0000256" key="5">
    <source>
        <dbReference type="ARBA" id="ARBA00023004"/>
    </source>
</evidence>
<accession>A0A3B0TSR4</accession>
<dbReference type="GO" id="GO:0009055">
    <property type="term" value="F:electron transfer activity"/>
    <property type="evidence" value="ECO:0007669"/>
    <property type="project" value="InterPro"/>
</dbReference>
<dbReference type="SUPFAM" id="SSF46626">
    <property type="entry name" value="Cytochrome c"/>
    <property type="match status" value="2"/>
</dbReference>
<dbReference type="GO" id="GO:0020037">
    <property type="term" value="F:heme binding"/>
    <property type="evidence" value="ECO:0007669"/>
    <property type="project" value="InterPro"/>
</dbReference>
<keyword evidence="5" id="KW-0408">Iron</keyword>
<evidence type="ECO:0000256" key="4">
    <source>
        <dbReference type="ARBA" id="ARBA00022982"/>
    </source>
</evidence>
<sequence length="553" mass="61787">MTRMIGIFKTAAMATLIAAGIFSPAMAANVPKAPMPEATEAFVEQGRDIYFQRCSFCHGLLGDGEGPAAKYLDPRPRDFTLGTYKFRTTESGELPTDKDLFRTVSRGLPGTAMQSFDRDLIKTGLTEEERWQVISYIKTFAAEFDDPDLDPVATGKVIPLPKNPAPYNEETIARGKEVFERAKCWSCHGKTGRGDGNKEFRKDDWGFTIRIRNVTHPWKIKAGIEVEDIYMRFTSGISGTPMPSFVKTLDEAARWDLANYIKSLQHQLTKTQTLKAKPVDGELTEDPGDAVWDTAEPMDMRLAGQVVAAPRWQNPSIDMVTVQAIFNDKDIAFKLTWDDPFKDIVHDASQELDTAELTKIGAFNSYVEANDMIPRQLETLRDSIALQFPVKQPKGTKKPHFFRGATSDQVHLLVWKADAAAAGKRGTEEGNARGWKRQIKVQAEDAQQITGKSNWDQGRWTVVMKRPLNTGDKSDVQFEPGIFTPMSVNAWDGSNGEHGLIMSLSTWYFVFLEAPTPAKVYIYTVLAFLLMGGLGLWLTRKVIAGKEPEEEQA</sequence>
<keyword evidence="6" id="KW-0812">Transmembrane</keyword>
<dbReference type="PROSITE" id="PS51007">
    <property type="entry name" value="CYTC"/>
    <property type="match status" value="2"/>
</dbReference>
<keyword evidence="6" id="KW-0472">Membrane</keyword>
<reference evidence="8" key="1">
    <citation type="submission" date="2018-06" db="EMBL/GenBank/DDBJ databases">
        <authorList>
            <person name="Zhirakovskaya E."/>
        </authorList>
    </citation>
    <scope>NUCLEOTIDE SEQUENCE</scope>
</reference>
<protein>
    <recommendedName>
        <fullName evidence="7">Cytochrome c domain-containing protein</fullName>
    </recommendedName>
</protein>
<evidence type="ECO:0000313" key="8">
    <source>
        <dbReference type="EMBL" id="VAW10096.1"/>
    </source>
</evidence>
<dbReference type="InterPro" id="IPR036909">
    <property type="entry name" value="Cyt_c-like_dom_sf"/>
</dbReference>
<evidence type="ECO:0000256" key="6">
    <source>
        <dbReference type="SAM" id="Phobius"/>
    </source>
</evidence>
<dbReference type="Gene3D" id="1.10.760.10">
    <property type="entry name" value="Cytochrome c-like domain"/>
    <property type="match status" value="2"/>
</dbReference>
<evidence type="ECO:0000256" key="3">
    <source>
        <dbReference type="ARBA" id="ARBA00022723"/>
    </source>
</evidence>
<dbReference type="InterPro" id="IPR009056">
    <property type="entry name" value="Cyt_c-like_dom"/>
</dbReference>
<dbReference type="EMBL" id="UOEM01000004">
    <property type="protein sequence ID" value="VAW10096.1"/>
    <property type="molecule type" value="Genomic_DNA"/>
</dbReference>
<proteinExistence type="predicted"/>
<dbReference type="Pfam" id="PF09459">
    <property type="entry name" value="EB_dh"/>
    <property type="match status" value="1"/>
</dbReference>
<keyword evidence="2" id="KW-0349">Heme</keyword>
<dbReference type="InterPro" id="IPR019020">
    <property type="entry name" value="Cyt-c552/DMSO_Rdtase_haem-bd"/>
</dbReference>
<keyword evidence="4" id="KW-0249">Electron transport</keyword>
<name>A0A3B0TSR4_9ZZZZ</name>
<dbReference type="PANTHER" id="PTHR35008">
    <property type="entry name" value="BLL4482 PROTEIN-RELATED"/>
    <property type="match status" value="1"/>
</dbReference>
<dbReference type="AlphaFoldDB" id="A0A3B0TSR4"/>
<evidence type="ECO:0000256" key="2">
    <source>
        <dbReference type="ARBA" id="ARBA00022617"/>
    </source>
</evidence>